<dbReference type="GO" id="GO:0008083">
    <property type="term" value="F:growth factor activity"/>
    <property type="evidence" value="ECO:0007669"/>
    <property type="project" value="UniProtKB-KW"/>
</dbReference>
<keyword evidence="4 12" id="KW-0245">EGF-like domain</keyword>
<keyword evidence="7 13" id="KW-1133">Transmembrane helix</keyword>
<keyword evidence="9 13" id="KW-0472">Membrane</keyword>
<evidence type="ECO:0000256" key="4">
    <source>
        <dbReference type="ARBA" id="ARBA00022536"/>
    </source>
</evidence>
<evidence type="ECO:0000256" key="12">
    <source>
        <dbReference type="PROSITE-ProRule" id="PRU00076"/>
    </source>
</evidence>
<dbReference type="STRING" id="94237.ENSMMOP00000013442"/>
<dbReference type="GO" id="GO:0007173">
    <property type="term" value="P:epidermal growth factor receptor signaling pathway"/>
    <property type="evidence" value="ECO:0007669"/>
    <property type="project" value="TreeGrafter"/>
</dbReference>
<evidence type="ECO:0000256" key="2">
    <source>
        <dbReference type="ARBA" id="ARBA00004613"/>
    </source>
</evidence>
<feature type="transmembrane region" description="Helical" evidence="13">
    <location>
        <begin position="107"/>
        <end position="128"/>
    </location>
</feature>
<evidence type="ECO:0000256" key="10">
    <source>
        <dbReference type="ARBA" id="ARBA00023157"/>
    </source>
</evidence>
<dbReference type="GO" id="GO:0045840">
    <property type="term" value="P:positive regulation of mitotic nuclear division"/>
    <property type="evidence" value="ECO:0007669"/>
    <property type="project" value="TreeGrafter"/>
</dbReference>
<dbReference type="PANTHER" id="PTHR10740">
    <property type="entry name" value="TRANSFORMING GROWTH FACTOR ALPHA"/>
    <property type="match status" value="1"/>
</dbReference>
<evidence type="ECO:0000259" key="15">
    <source>
        <dbReference type="PROSITE" id="PS50026"/>
    </source>
</evidence>
<keyword evidence="3" id="KW-0964">Secreted</keyword>
<dbReference type="Gene3D" id="2.10.25.10">
    <property type="entry name" value="Laminin"/>
    <property type="match status" value="1"/>
</dbReference>
<feature type="signal peptide" evidence="14">
    <location>
        <begin position="1"/>
        <end position="19"/>
    </location>
</feature>
<protein>
    <recommendedName>
        <fullName evidence="15">EGF-like domain-containing protein</fullName>
    </recommendedName>
</protein>
<evidence type="ECO:0000313" key="17">
    <source>
        <dbReference type="Proteomes" id="UP000261620"/>
    </source>
</evidence>
<keyword evidence="11" id="KW-0325">Glycoprotein</keyword>
<dbReference type="GO" id="GO:0016020">
    <property type="term" value="C:membrane"/>
    <property type="evidence" value="ECO:0007669"/>
    <property type="project" value="UniProtKB-SubCell"/>
</dbReference>
<reference evidence="16" key="2">
    <citation type="submission" date="2025-09" db="UniProtKB">
        <authorList>
            <consortium name="Ensembl"/>
        </authorList>
    </citation>
    <scope>IDENTIFICATION</scope>
</reference>
<evidence type="ECO:0000256" key="13">
    <source>
        <dbReference type="SAM" id="Phobius"/>
    </source>
</evidence>
<comment type="subcellular location">
    <subcellularLocation>
        <location evidence="1">Membrane</location>
        <topology evidence="1">Single-pass type I membrane protein</topology>
    </subcellularLocation>
    <subcellularLocation>
        <location evidence="2">Secreted</location>
    </subcellularLocation>
</comment>
<feature type="disulfide bond" evidence="12">
    <location>
        <begin position="64"/>
        <end position="81"/>
    </location>
</feature>
<keyword evidence="6 14" id="KW-0732">Signal</keyword>
<evidence type="ECO:0000256" key="7">
    <source>
        <dbReference type="ARBA" id="ARBA00022989"/>
    </source>
</evidence>
<evidence type="ECO:0000256" key="9">
    <source>
        <dbReference type="ARBA" id="ARBA00023136"/>
    </source>
</evidence>
<feature type="disulfide bond" evidence="12">
    <location>
        <begin position="83"/>
        <end position="92"/>
    </location>
</feature>
<dbReference type="PROSITE" id="PS50026">
    <property type="entry name" value="EGF_3"/>
    <property type="match status" value="1"/>
</dbReference>
<keyword evidence="10 12" id="KW-1015">Disulfide bond</keyword>
<evidence type="ECO:0000256" key="11">
    <source>
        <dbReference type="ARBA" id="ARBA00023180"/>
    </source>
</evidence>
<reference evidence="16" key="1">
    <citation type="submission" date="2025-08" db="UniProtKB">
        <authorList>
            <consortium name="Ensembl"/>
        </authorList>
    </citation>
    <scope>IDENTIFICATION</scope>
</reference>
<dbReference type="SMART" id="SM00181">
    <property type="entry name" value="EGF"/>
    <property type="match status" value="1"/>
</dbReference>
<dbReference type="GO" id="GO:0008284">
    <property type="term" value="P:positive regulation of cell population proliferation"/>
    <property type="evidence" value="ECO:0007669"/>
    <property type="project" value="TreeGrafter"/>
</dbReference>
<evidence type="ECO:0000256" key="6">
    <source>
        <dbReference type="ARBA" id="ARBA00022729"/>
    </source>
</evidence>
<evidence type="ECO:0000256" key="1">
    <source>
        <dbReference type="ARBA" id="ARBA00004479"/>
    </source>
</evidence>
<dbReference type="GO" id="GO:0005154">
    <property type="term" value="F:epidermal growth factor receptor binding"/>
    <property type="evidence" value="ECO:0007669"/>
    <property type="project" value="TreeGrafter"/>
</dbReference>
<accession>A0A3Q3WM18</accession>
<dbReference type="Ensembl" id="ENSMMOT00000013665.1">
    <property type="protein sequence ID" value="ENSMMOP00000013442.1"/>
    <property type="gene ID" value="ENSMMOG00000010322.1"/>
</dbReference>
<keyword evidence="5 13" id="KW-0812">Transmembrane</keyword>
<evidence type="ECO:0000256" key="14">
    <source>
        <dbReference type="SAM" id="SignalP"/>
    </source>
</evidence>
<evidence type="ECO:0000256" key="5">
    <source>
        <dbReference type="ARBA" id="ARBA00022692"/>
    </source>
</evidence>
<evidence type="ECO:0000256" key="8">
    <source>
        <dbReference type="ARBA" id="ARBA00023030"/>
    </source>
</evidence>
<dbReference type="OMA" id="CKWYKKN"/>
<organism evidence="16 17">
    <name type="scientific">Mola mola</name>
    <name type="common">Ocean sunfish</name>
    <name type="synonym">Tetraodon mola</name>
    <dbReference type="NCBI Taxonomy" id="94237"/>
    <lineage>
        <taxon>Eukaryota</taxon>
        <taxon>Metazoa</taxon>
        <taxon>Chordata</taxon>
        <taxon>Craniata</taxon>
        <taxon>Vertebrata</taxon>
        <taxon>Euteleostomi</taxon>
        <taxon>Actinopterygii</taxon>
        <taxon>Neopterygii</taxon>
        <taxon>Teleostei</taxon>
        <taxon>Neoteleostei</taxon>
        <taxon>Acanthomorphata</taxon>
        <taxon>Eupercaria</taxon>
        <taxon>Tetraodontiformes</taxon>
        <taxon>Molidae</taxon>
        <taxon>Mola</taxon>
    </lineage>
</organism>
<dbReference type="InterPro" id="IPR000742">
    <property type="entry name" value="EGF"/>
</dbReference>
<keyword evidence="17" id="KW-1185">Reference proteome</keyword>
<proteinExistence type="predicted"/>
<feature type="chain" id="PRO_5018770777" description="EGF-like domain-containing protein" evidence="14">
    <location>
        <begin position="20"/>
        <end position="152"/>
    </location>
</feature>
<dbReference type="PANTHER" id="PTHR10740:SF11">
    <property type="entry name" value="PROEPIREGULIN"/>
    <property type="match status" value="1"/>
</dbReference>
<evidence type="ECO:0000313" key="16">
    <source>
        <dbReference type="Ensembl" id="ENSMMOP00000013442.1"/>
    </source>
</evidence>
<sequence length="152" mass="17059">MKLVLCPAGVMLLWPYVFAKSVSSSSSLAAGIQLANCATWQGEVRPHVVKRSTEKCDSMFDNYCMNNGKCMLLVDINEHHCICDKGFYGPRCSKLDLVMQPVAEEEIILTVFCVSLLIIGLLGALYFCRKWYKKNRFQSQPKHQGYKGVQGA</sequence>
<keyword evidence="8" id="KW-0339">Growth factor</keyword>
<dbReference type="Proteomes" id="UP000261620">
    <property type="component" value="Unplaced"/>
</dbReference>
<feature type="domain" description="EGF-like" evidence="15">
    <location>
        <begin position="52"/>
        <end position="93"/>
    </location>
</feature>
<comment type="caution">
    <text evidence="12">Lacks conserved residue(s) required for the propagation of feature annotation.</text>
</comment>
<dbReference type="Pfam" id="PF00008">
    <property type="entry name" value="EGF"/>
    <property type="match status" value="1"/>
</dbReference>
<name>A0A3Q3WM18_MOLML</name>
<dbReference type="GO" id="GO:0005615">
    <property type="term" value="C:extracellular space"/>
    <property type="evidence" value="ECO:0007669"/>
    <property type="project" value="TreeGrafter"/>
</dbReference>
<dbReference type="SUPFAM" id="SSF57196">
    <property type="entry name" value="EGF/Laminin"/>
    <property type="match status" value="1"/>
</dbReference>
<dbReference type="AlphaFoldDB" id="A0A3Q3WM18"/>
<evidence type="ECO:0000256" key="3">
    <source>
        <dbReference type="ARBA" id="ARBA00022525"/>
    </source>
</evidence>
<dbReference type="PROSITE" id="PS01186">
    <property type="entry name" value="EGF_2"/>
    <property type="match status" value="1"/>
</dbReference>
<dbReference type="PROSITE" id="PS00022">
    <property type="entry name" value="EGF_1"/>
    <property type="match status" value="1"/>
</dbReference>